<dbReference type="PROSITE" id="PS50850">
    <property type="entry name" value="MFS"/>
    <property type="match status" value="1"/>
</dbReference>
<evidence type="ECO:0000313" key="7">
    <source>
        <dbReference type="EMBL" id="MDQ0120824.1"/>
    </source>
</evidence>
<keyword evidence="4 5" id="KW-0472">Membrane</keyword>
<feature type="transmembrane region" description="Helical" evidence="5">
    <location>
        <begin position="65"/>
        <end position="82"/>
    </location>
</feature>
<evidence type="ECO:0000256" key="5">
    <source>
        <dbReference type="SAM" id="Phobius"/>
    </source>
</evidence>
<keyword evidence="2 5" id="KW-0812">Transmembrane</keyword>
<evidence type="ECO:0000256" key="3">
    <source>
        <dbReference type="ARBA" id="ARBA00022989"/>
    </source>
</evidence>
<feature type="transmembrane region" description="Helical" evidence="5">
    <location>
        <begin position="295"/>
        <end position="319"/>
    </location>
</feature>
<sequence>MLLLAVAAAPLLTSGVSVLGPTLRSELNLSRAQFGLFAVVIFSVAAAVSVPLGKLSDRISHKTGLVLNFTLAFAALMVLATATSAAGFIASAVVGGAALGMSNPLTNRMVNVLAHPAHRGRIVATKQVGVQVAQVISALIYPMVAGLLNWRAGPGIGAFLVVVALGVILAWLLPRSLFPAKDGSSLHPVGDEIRASPRFGMIVLTLYAVLSGIIYQAAFLTLPLFAHEVFALTPGAAALTGAVLGAAGLVSRLAWGTMSDKRQNAASALLLVAGLTSISLLLLVLAAMYTAGWALWAGTVLYGVSGTAVTVVLTSTILLHFPPARIGRVSGVVALGTFAGFAFGPMLFGFMVDSAGYPVAWTALAVCAALAGCLIVVTRARASGGTGTPGT</sequence>
<comment type="caution">
    <text evidence="7">The sequence shown here is derived from an EMBL/GenBank/DDBJ whole genome shotgun (WGS) entry which is preliminary data.</text>
</comment>
<dbReference type="Pfam" id="PF07690">
    <property type="entry name" value="MFS_1"/>
    <property type="match status" value="1"/>
</dbReference>
<dbReference type="EMBL" id="JAUSSY010000019">
    <property type="protein sequence ID" value="MDQ0120824.1"/>
    <property type="molecule type" value="Genomic_DNA"/>
</dbReference>
<organism evidence="7 8">
    <name type="scientific">Pseudarthrobacter defluvii</name>
    <dbReference type="NCBI Taxonomy" id="410837"/>
    <lineage>
        <taxon>Bacteria</taxon>
        <taxon>Bacillati</taxon>
        <taxon>Actinomycetota</taxon>
        <taxon>Actinomycetes</taxon>
        <taxon>Micrococcales</taxon>
        <taxon>Micrococcaceae</taxon>
        <taxon>Pseudarthrobacter</taxon>
    </lineage>
</organism>
<feature type="transmembrane region" description="Helical" evidence="5">
    <location>
        <begin position="199"/>
        <end position="218"/>
    </location>
</feature>
<gene>
    <name evidence="7" type="ORF">J2T22_004034</name>
</gene>
<evidence type="ECO:0000256" key="1">
    <source>
        <dbReference type="ARBA" id="ARBA00004651"/>
    </source>
</evidence>
<evidence type="ECO:0000313" key="8">
    <source>
        <dbReference type="Proteomes" id="UP001226389"/>
    </source>
</evidence>
<dbReference type="Gene3D" id="1.20.1250.20">
    <property type="entry name" value="MFS general substrate transporter like domains"/>
    <property type="match status" value="1"/>
</dbReference>
<dbReference type="SUPFAM" id="SSF103473">
    <property type="entry name" value="MFS general substrate transporter"/>
    <property type="match status" value="1"/>
</dbReference>
<dbReference type="PANTHER" id="PTHR23527:SF1">
    <property type="entry name" value="BLL3282 PROTEIN"/>
    <property type="match status" value="1"/>
</dbReference>
<feature type="transmembrane region" description="Helical" evidence="5">
    <location>
        <begin position="331"/>
        <end position="352"/>
    </location>
</feature>
<keyword evidence="3 5" id="KW-1133">Transmembrane helix</keyword>
<feature type="transmembrane region" description="Helical" evidence="5">
    <location>
        <begin position="156"/>
        <end position="178"/>
    </location>
</feature>
<feature type="transmembrane region" description="Helical" evidence="5">
    <location>
        <begin position="88"/>
        <end position="107"/>
    </location>
</feature>
<proteinExistence type="predicted"/>
<dbReference type="InterPro" id="IPR036259">
    <property type="entry name" value="MFS_trans_sf"/>
</dbReference>
<dbReference type="InterPro" id="IPR011701">
    <property type="entry name" value="MFS"/>
</dbReference>
<dbReference type="InterPro" id="IPR052952">
    <property type="entry name" value="MFS-Transporter"/>
</dbReference>
<evidence type="ECO:0000256" key="2">
    <source>
        <dbReference type="ARBA" id="ARBA00022692"/>
    </source>
</evidence>
<name>A0ABT9UQY2_9MICC</name>
<reference evidence="7 8" key="1">
    <citation type="submission" date="2023-07" db="EMBL/GenBank/DDBJ databases">
        <title>Sorghum-associated microbial communities from plants grown in Nebraska, USA.</title>
        <authorList>
            <person name="Schachtman D."/>
        </authorList>
    </citation>
    <scope>NUCLEOTIDE SEQUENCE [LARGE SCALE GENOMIC DNA]</scope>
    <source>
        <strain evidence="7 8">DS994</strain>
    </source>
</reference>
<dbReference type="PANTHER" id="PTHR23527">
    <property type="entry name" value="BLL3282 PROTEIN"/>
    <property type="match status" value="1"/>
</dbReference>
<dbReference type="InterPro" id="IPR020846">
    <property type="entry name" value="MFS_dom"/>
</dbReference>
<feature type="transmembrane region" description="Helical" evidence="5">
    <location>
        <begin position="267"/>
        <end position="289"/>
    </location>
</feature>
<feature type="transmembrane region" description="Helical" evidence="5">
    <location>
        <begin position="358"/>
        <end position="377"/>
    </location>
</feature>
<feature type="transmembrane region" description="Helical" evidence="5">
    <location>
        <begin position="128"/>
        <end position="150"/>
    </location>
</feature>
<protein>
    <submittedName>
        <fullName evidence="7">MFS family permease</fullName>
    </submittedName>
</protein>
<dbReference type="RefSeq" id="WP_307493105.1">
    <property type="nucleotide sequence ID" value="NZ_JAUSSY010000019.1"/>
</dbReference>
<dbReference type="Proteomes" id="UP001226389">
    <property type="component" value="Unassembled WGS sequence"/>
</dbReference>
<accession>A0ABT9UQY2</accession>
<comment type="subcellular location">
    <subcellularLocation>
        <location evidence="1">Cell membrane</location>
        <topology evidence="1">Multi-pass membrane protein</topology>
    </subcellularLocation>
</comment>
<evidence type="ECO:0000259" key="6">
    <source>
        <dbReference type="PROSITE" id="PS50850"/>
    </source>
</evidence>
<feature type="transmembrane region" description="Helical" evidence="5">
    <location>
        <begin position="230"/>
        <end position="255"/>
    </location>
</feature>
<feature type="domain" description="Major facilitator superfamily (MFS) profile" evidence="6">
    <location>
        <begin position="1"/>
        <end position="383"/>
    </location>
</feature>
<evidence type="ECO:0000256" key="4">
    <source>
        <dbReference type="ARBA" id="ARBA00023136"/>
    </source>
</evidence>
<keyword evidence="8" id="KW-1185">Reference proteome</keyword>
<feature type="transmembrane region" description="Helical" evidence="5">
    <location>
        <begin position="34"/>
        <end position="53"/>
    </location>
</feature>